<dbReference type="InterPro" id="IPR005877">
    <property type="entry name" value="YSIRK_signal_dom"/>
</dbReference>
<reference evidence="3 4" key="1">
    <citation type="journal article" date="2014" name="Genome Announc.">
        <title>Complete Genome Sequence of a Virulent Strain, Streptococcus iniae ISET0901, Isolated from Diseased Tilapia.</title>
        <authorList>
            <person name="Pridgeon J.W."/>
            <person name="Zhang D."/>
            <person name="Zhang L."/>
        </authorList>
    </citation>
    <scope>NUCLEOTIDE SEQUENCE [LARGE SCALE GENOMIC DNA]</scope>
    <source>
        <strain evidence="3 4">ISET0901</strain>
    </source>
</reference>
<dbReference type="Pfam" id="PF04650">
    <property type="entry name" value="YSIRK_signal"/>
    <property type="match status" value="1"/>
</dbReference>
<dbReference type="GeneID" id="93906076"/>
<dbReference type="EMBL" id="CP007586">
    <property type="protein sequence ID" value="AHY16698.1"/>
    <property type="molecule type" value="Genomic_DNA"/>
</dbReference>
<evidence type="ECO:0000313" key="3">
    <source>
        <dbReference type="EMBL" id="AHY16698.1"/>
    </source>
</evidence>
<proteinExistence type="predicted"/>
<dbReference type="Proteomes" id="UP000025245">
    <property type="component" value="Chromosome"/>
</dbReference>
<dbReference type="NCBIfam" id="TIGR01168">
    <property type="entry name" value="YSIRK_signal"/>
    <property type="match status" value="1"/>
</dbReference>
<evidence type="ECO:0000313" key="4">
    <source>
        <dbReference type="Proteomes" id="UP000025245"/>
    </source>
</evidence>
<keyword evidence="4" id="KW-1185">Reference proteome</keyword>
<accession>A0ABM5QKJ4</accession>
<organism evidence="3 4">
    <name type="scientific">Streptococcus iniae</name>
    <name type="common">Streptococcus shiloi</name>
    <dbReference type="NCBI Taxonomy" id="1346"/>
    <lineage>
        <taxon>Bacteria</taxon>
        <taxon>Bacillati</taxon>
        <taxon>Bacillota</taxon>
        <taxon>Bacilli</taxon>
        <taxon>Lactobacillales</taxon>
        <taxon>Streptococcaceae</taxon>
        <taxon>Streptococcus</taxon>
    </lineage>
</organism>
<feature type="domain" description="YSIRK Gram-positive signal peptide" evidence="2">
    <location>
        <begin position="4"/>
        <end position="27"/>
    </location>
</feature>
<sequence length="109" mass="11929">MFKERKHIFSIRKTVLGVGSVLLGVLLTTGFVSAEEIQGSSVADSGLVVASDPAVAQPLVTETVIKSPIRYVDEPAQEVGYSAVQTHTQLQQMERRQFNGLSLLKRLLF</sequence>
<dbReference type="RefSeq" id="WP_003100365.1">
    <property type="nucleotide sequence ID" value="NZ_CP010783.1"/>
</dbReference>
<keyword evidence="1" id="KW-0732">Signal</keyword>
<evidence type="ECO:0000256" key="1">
    <source>
        <dbReference type="ARBA" id="ARBA00022729"/>
    </source>
</evidence>
<gene>
    <name evidence="3" type="ORF">DQ08_09720</name>
</gene>
<protein>
    <recommendedName>
        <fullName evidence="2">YSIRK Gram-positive signal peptide domain-containing protein</fullName>
    </recommendedName>
</protein>
<name>A0ABM5QKJ4_STRIN</name>
<evidence type="ECO:0000259" key="2">
    <source>
        <dbReference type="Pfam" id="PF04650"/>
    </source>
</evidence>